<dbReference type="SUPFAM" id="SSF90123">
    <property type="entry name" value="ABC transporter transmembrane region"/>
    <property type="match status" value="1"/>
</dbReference>
<dbReference type="Gene3D" id="1.20.1560.10">
    <property type="entry name" value="ABC transporter type 1, transmembrane domain"/>
    <property type="match status" value="1"/>
</dbReference>
<evidence type="ECO:0000256" key="7">
    <source>
        <dbReference type="SAM" id="Phobius"/>
    </source>
</evidence>
<evidence type="ECO:0000256" key="4">
    <source>
        <dbReference type="ARBA" id="ARBA00022840"/>
    </source>
</evidence>
<keyword evidence="4 10" id="KW-0067">ATP-binding</keyword>
<protein>
    <submittedName>
        <fullName evidence="10">ABC transporter ATP-binding membrane translocator, AmfB</fullName>
    </submittedName>
</protein>
<dbReference type="InterPro" id="IPR003593">
    <property type="entry name" value="AAA+_ATPase"/>
</dbReference>
<evidence type="ECO:0000256" key="6">
    <source>
        <dbReference type="ARBA" id="ARBA00023136"/>
    </source>
</evidence>
<evidence type="ECO:0000256" key="5">
    <source>
        <dbReference type="ARBA" id="ARBA00022989"/>
    </source>
</evidence>
<dbReference type="Pfam" id="PF00005">
    <property type="entry name" value="ABC_tran"/>
    <property type="match status" value="1"/>
</dbReference>
<sequence>MSSIRLLAGAVRAAGRWAVSLFAVALVDAAVRLALPMTIGLAVDAALGGTTSTAPVLAVCALVLLATAAEMLREAADVRAKAAGALSLRRRMLRHLFDVGISARSRIGDAGALTRLLESSTEAATVTSVAVTLVTSLLVSIGAVVALFLIDIPIGLLAVAAALVVWLLMRWLVTRMAGTTKNYQQAHEELVAGLTNAVGGARTIRAAGTFDWELGRVLKPLDRLRAAGAGFWAMQRRACWQLGLFGPIAQVLALAVAGLGVTSQRITPGEMLSVVGYLGYAMGLLRQVAAIGRLARAKGSADRIAELLALPVPPPGRLDLPPGRGELRLRGIRVRAGDRDIVNGLDLDVAAGTSIAIVGSSGSGKSTLAAVVGGLIPPDEGTILLDGVPLCEVKPKSLRAAFGYGFERPVLLGATIAEAVGYADRPADEGRVDAALRAGAAAEFVARLPEGAHTEVEALRLSGGETQRLGLARALCRDVRVLVLDDAMSSVDTATEAEITAALAHGKSHTTRILIAHRMSVAARADVVCWMEAGRARAVAPHHQLLADPNYRALFRAEPAESTC</sequence>
<evidence type="ECO:0000313" key="11">
    <source>
        <dbReference type="Proteomes" id="UP000763557"/>
    </source>
</evidence>
<feature type="transmembrane region" description="Helical" evidence="7">
    <location>
        <begin position="242"/>
        <end position="262"/>
    </location>
</feature>
<proteinExistence type="predicted"/>
<reference evidence="10 11" key="1">
    <citation type="submission" date="2020-01" db="EMBL/GenBank/DDBJ databases">
        <title>Kibdelosporangium persica a novel Actinomycetes from a hot desert in Iran.</title>
        <authorList>
            <person name="Safaei N."/>
            <person name="Zaburannyi N."/>
            <person name="Mueller R."/>
            <person name="Wink J."/>
        </authorList>
    </citation>
    <scope>NUCLEOTIDE SEQUENCE [LARGE SCALE GENOMIC DNA]</scope>
    <source>
        <strain evidence="10 11">4NS15</strain>
    </source>
</reference>
<keyword evidence="5 7" id="KW-1133">Transmembrane helix</keyword>
<dbReference type="SUPFAM" id="SSF52540">
    <property type="entry name" value="P-loop containing nucleoside triphosphate hydrolases"/>
    <property type="match status" value="1"/>
</dbReference>
<dbReference type="GO" id="GO:0005524">
    <property type="term" value="F:ATP binding"/>
    <property type="evidence" value="ECO:0007669"/>
    <property type="project" value="UniProtKB-KW"/>
</dbReference>
<keyword evidence="11" id="KW-1185">Reference proteome</keyword>
<dbReference type="RefSeq" id="WP_173141450.1">
    <property type="nucleotide sequence ID" value="NZ_CBCSGW010000021.1"/>
</dbReference>
<evidence type="ECO:0000256" key="3">
    <source>
        <dbReference type="ARBA" id="ARBA00022741"/>
    </source>
</evidence>
<dbReference type="InterPro" id="IPR039421">
    <property type="entry name" value="Type_1_exporter"/>
</dbReference>
<dbReference type="InterPro" id="IPR027417">
    <property type="entry name" value="P-loop_NTPase"/>
</dbReference>
<dbReference type="Proteomes" id="UP000763557">
    <property type="component" value="Unassembled WGS sequence"/>
</dbReference>
<accession>A0ABX2FGT1</accession>
<evidence type="ECO:0000313" key="10">
    <source>
        <dbReference type="EMBL" id="NRN70334.1"/>
    </source>
</evidence>
<dbReference type="SMART" id="SM00382">
    <property type="entry name" value="AAA"/>
    <property type="match status" value="1"/>
</dbReference>
<organism evidence="10 11">
    <name type="scientific">Kibdelosporangium persicum</name>
    <dbReference type="NCBI Taxonomy" id="2698649"/>
    <lineage>
        <taxon>Bacteria</taxon>
        <taxon>Bacillati</taxon>
        <taxon>Actinomycetota</taxon>
        <taxon>Actinomycetes</taxon>
        <taxon>Pseudonocardiales</taxon>
        <taxon>Pseudonocardiaceae</taxon>
        <taxon>Kibdelosporangium</taxon>
    </lineage>
</organism>
<dbReference type="PANTHER" id="PTHR24221:SF654">
    <property type="entry name" value="ATP-BINDING CASSETTE SUB-FAMILY B MEMBER 6"/>
    <property type="match status" value="1"/>
</dbReference>
<gene>
    <name evidence="10" type="ORF">GC106_75990</name>
</gene>
<dbReference type="InterPro" id="IPR011527">
    <property type="entry name" value="ABC1_TM_dom"/>
</dbReference>
<dbReference type="InterPro" id="IPR003439">
    <property type="entry name" value="ABC_transporter-like_ATP-bd"/>
</dbReference>
<dbReference type="CDD" id="cd03228">
    <property type="entry name" value="ABCC_MRP_Like"/>
    <property type="match status" value="1"/>
</dbReference>
<evidence type="ECO:0000256" key="2">
    <source>
        <dbReference type="ARBA" id="ARBA00022692"/>
    </source>
</evidence>
<evidence type="ECO:0000259" key="8">
    <source>
        <dbReference type="PROSITE" id="PS50893"/>
    </source>
</evidence>
<dbReference type="Gene3D" id="3.40.50.300">
    <property type="entry name" value="P-loop containing nucleotide triphosphate hydrolases"/>
    <property type="match status" value="1"/>
</dbReference>
<evidence type="ECO:0000259" key="9">
    <source>
        <dbReference type="PROSITE" id="PS50929"/>
    </source>
</evidence>
<keyword evidence="3" id="KW-0547">Nucleotide-binding</keyword>
<dbReference type="InterPro" id="IPR036640">
    <property type="entry name" value="ABC1_TM_sf"/>
</dbReference>
<feature type="domain" description="ABC transporter" evidence="8">
    <location>
        <begin position="327"/>
        <end position="558"/>
    </location>
</feature>
<feature type="transmembrane region" description="Helical" evidence="7">
    <location>
        <begin position="53"/>
        <end position="72"/>
    </location>
</feature>
<evidence type="ECO:0000256" key="1">
    <source>
        <dbReference type="ARBA" id="ARBA00004651"/>
    </source>
</evidence>
<keyword evidence="2 7" id="KW-0812">Transmembrane</keyword>
<name>A0ABX2FGT1_9PSEU</name>
<comment type="subcellular location">
    <subcellularLocation>
        <location evidence="1">Cell membrane</location>
        <topology evidence="1">Multi-pass membrane protein</topology>
    </subcellularLocation>
</comment>
<feature type="transmembrane region" description="Helical" evidence="7">
    <location>
        <begin position="123"/>
        <end position="148"/>
    </location>
</feature>
<dbReference type="PROSITE" id="PS50929">
    <property type="entry name" value="ABC_TM1F"/>
    <property type="match status" value="1"/>
</dbReference>
<dbReference type="Pfam" id="PF00664">
    <property type="entry name" value="ABC_membrane"/>
    <property type="match status" value="1"/>
</dbReference>
<feature type="transmembrane region" description="Helical" evidence="7">
    <location>
        <begin position="154"/>
        <end position="173"/>
    </location>
</feature>
<dbReference type="EMBL" id="JAAATY010000037">
    <property type="protein sequence ID" value="NRN70334.1"/>
    <property type="molecule type" value="Genomic_DNA"/>
</dbReference>
<keyword evidence="6 7" id="KW-0472">Membrane</keyword>
<comment type="caution">
    <text evidence="10">The sequence shown here is derived from an EMBL/GenBank/DDBJ whole genome shotgun (WGS) entry which is preliminary data.</text>
</comment>
<dbReference type="PANTHER" id="PTHR24221">
    <property type="entry name" value="ATP-BINDING CASSETTE SUB-FAMILY B"/>
    <property type="match status" value="1"/>
</dbReference>
<dbReference type="PROSITE" id="PS50893">
    <property type="entry name" value="ABC_TRANSPORTER_2"/>
    <property type="match status" value="1"/>
</dbReference>
<feature type="domain" description="ABC transmembrane type-1" evidence="9">
    <location>
        <begin position="21"/>
        <end position="297"/>
    </location>
</feature>